<evidence type="ECO:0000256" key="6">
    <source>
        <dbReference type="ARBA" id="ARBA00023294"/>
    </source>
</evidence>
<keyword evidence="6" id="KW-0927">Auxin signaling pathway</keyword>
<organism evidence="9">
    <name type="scientific">Brassica campestris</name>
    <name type="common">Field mustard</name>
    <dbReference type="NCBI Taxonomy" id="3711"/>
    <lineage>
        <taxon>Eukaryota</taxon>
        <taxon>Viridiplantae</taxon>
        <taxon>Streptophyta</taxon>
        <taxon>Embryophyta</taxon>
        <taxon>Tracheophyta</taxon>
        <taxon>Spermatophyta</taxon>
        <taxon>Magnoliopsida</taxon>
        <taxon>eudicotyledons</taxon>
        <taxon>Gunneridae</taxon>
        <taxon>Pentapetalae</taxon>
        <taxon>rosids</taxon>
        <taxon>malvids</taxon>
        <taxon>Brassicales</taxon>
        <taxon>Brassicaceae</taxon>
        <taxon>Brassiceae</taxon>
        <taxon>Brassica</taxon>
    </lineage>
</organism>
<comment type="pathway">
    <text evidence="2">Protein modification; protein ubiquitination.</text>
</comment>
<proteinExistence type="predicted"/>
<dbReference type="PANTHER" id="PTHR16134:SF134">
    <property type="entry name" value="F-BOX DOMAIN-CONTAINING PROTEIN"/>
    <property type="match status" value="1"/>
</dbReference>
<feature type="domain" description="F-box" evidence="8">
    <location>
        <begin position="4"/>
        <end position="45"/>
    </location>
</feature>
<evidence type="ECO:0000256" key="2">
    <source>
        <dbReference type="ARBA" id="ARBA00004906"/>
    </source>
</evidence>
<reference evidence="9" key="1">
    <citation type="journal article" date="2007" name="BMC Genomics">
        <title>Genes encoding pentatricopeptide repeat (PPR) proteins are not conserved in location in plant genomes and may be subject to diversifying selection.</title>
        <authorList>
            <person name="Geddy R."/>
            <person name="Brown G.G."/>
        </authorList>
    </citation>
    <scope>NUCLEOTIDE SEQUENCE</scope>
</reference>
<dbReference type="FunFam" id="3.80.10.10:FF:000029">
    <property type="entry name" value="Transport inhibitor response 1"/>
    <property type="match status" value="1"/>
</dbReference>
<feature type="region of interest" description="Disordered" evidence="7">
    <location>
        <begin position="611"/>
        <end position="637"/>
    </location>
</feature>
<sequence>MNYFPDEVIEHIFDFIPSHRDRNSISLVSKSWHKIERYSRHQVFIGNCYAISPERLIRRFPCLRSLTLKGKPHFADFNLVPHEWGGFLHPWIDALSKARVGLEELRLKRMVVSDESLELLSRSFVGFKSLVLVSCDGFTTDGLASIAANCRNLRELDLQENEIDDHRGQWLNCFPDSSTTLVSLNFACLKGETNLSALERLVARSPNLKSLKVNRAVPLDALTRLMSCAPQLVDLGVGCYENEAEPESFEKLMAAIKKCTLLRSLSGFSEVAPICLTAFYPICENLTSLNLSYAAELQGNHLIEFVQFCKRLQLLWILDSIGDRGLEVVASSCKELQELRVFPSDPHDEEDNNTAVTEVGLVAISAGCPKLHSILYFCKQMTNAALITVAKNCPNFIRFRLCILEPNKSDHITSQSLDEGFGAIVQACKGLRRLSVSGLLTDKVFLYIGMYAEQLEMLSIAFAGDTDKGMLYVLNGCKKLRKLEIRDSPFGNAALLADVGKYETMRSLWMSSCEVTLGGCKRLARNAPWLNVEIINENENGRMERNEEDEREKLLKCHTSINTNVAPKAKILQIIFLYNDTKTDHKKTQESNQFTNTIMKVILVNNNGKLERRTSHGGKRSHQSLNPGNGGDRAGSGCTVAAVEEEEEGSYRRSSLDNLLRKDAVAGTVDTREAEAVDILRDAAEDIPEAAAPMDNQEADNEIGILFQTYQRIEL</sequence>
<evidence type="ECO:0000256" key="4">
    <source>
        <dbReference type="ARBA" id="ARBA00022786"/>
    </source>
</evidence>
<dbReference type="GO" id="GO:0000822">
    <property type="term" value="F:inositol hexakisphosphate binding"/>
    <property type="evidence" value="ECO:0000250"/>
    <property type="project" value="UniProtKB"/>
</dbReference>
<comment type="subcellular location">
    <subcellularLocation>
        <location evidence="1">Nucleus</location>
    </subcellularLocation>
</comment>
<dbReference type="EMBL" id="EF584013">
    <property type="protein sequence ID" value="ABQ50561.1"/>
    <property type="molecule type" value="Genomic_DNA"/>
</dbReference>
<dbReference type="FunFam" id="1.20.1280.50:FF:000006">
    <property type="entry name" value="Transport inhibitor response 1"/>
    <property type="match status" value="1"/>
</dbReference>
<dbReference type="Pfam" id="PF13516">
    <property type="entry name" value="LRR_6"/>
    <property type="match status" value="1"/>
</dbReference>
<dbReference type="PANTHER" id="PTHR16134">
    <property type="entry name" value="F-BOX/TPR REPEAT PROTEIN POF3"/>
    <property type="match status" value="1"/>
</dbReference>
<dbReference type="CDD" id="cd22159">
    <property type="entry name" value="F-box_AtTIR1-like"/>
    <property type="match status" value="1"/>
</dbReference>
<dbReference type="Gene3D" id="3.80.10.10">
    <property type="entry name" value="Ribonuclease Inhibitor"/>
    <property type="match status" value="1"/>
</dbReference>
<dbReference type="InterPro" id="IPR041101">
    <property type="entry name" value="Transp_inhibit"/>
</dbReference>
<dbReference type="InterPro" id="IPR041567">
    <property type="entry name" value="COI1_F-box"/>
</dbReference>
<dbReference type="InterPro" id="IPR001810">
    <property type="entry name" value="F-box_dom"/>
</dbReference>
<evidence type="ECO:0000313" key="9">
    <source>
        <dbReference type="EMBL" id="ABQ50561.1"/>
    </source>
</evidence>
<dbReference type="AlphaFoldDB" id="A5JVD6"/>
<evidence type="ECO:0000259" key="8">
    <source>
        <dbReference type="SMART" id="SM00256"/>
    </source>
</evidence>
<dbReference type="GO" id="GO:0009734">
    <property type="term" value="P:auxin-activated signaling pathway"/>
    <property type="evidence" value="ECO:0000250"/>
    <property type="project" value="UniProtKB"/>
</dbReference>
<dbReference type="Pfam" id="PF18511">
    <property type="entry name" value="F-box_5"/>
    <property type="match status" value="1"/>
</dbReference>
<evidence type="ECO:0000256" key="7">
    <source>
        <dbReference type="SAM" id="MobiDB-lite"/>
    </source>
</evidence>
<reference evidence="9" key="2">
    <citation type="submission" date="2007-04" db="EMBL/GenBank/DDBJ databases">
        <authorList>
            <person name="Geddy R.G."/>
            <person name="Brown G.G."/>
        </authorList>
    </citation>
    <scope>NUCLEOTIDE SEQUENCE</scope>
</reference>
<keyword evidence="4" id="KW-0833">Ubl conjugation pathway</keyword>
<dbReference type="GO" id="GO:0005634">
    <property type="term" value="C:nucleus"/>
    <property type="evidence" value="ECO:0007669"/>
    <property type="project" value="UniProtKB-SubCell"/>
</dbReference>
<dbReference type="InterPro" id="IPR032675">
    <property type="entry name" value="LRR_dom_sf"/>
</dbReference>
<accession>A5JVD6</accession>
<keyword evidence="5" id="KW-0539">Nucleus</keyword>
<evidence type="ECO:0000256" key="3">
    <source>
        <dbReference type="ARBA" id="ARBA00022473"/>
    </source>
</evidence>
<dbReference type="SMART" id="SM00256">
    <property type="entry name" value="FBOX"/>
    <property type="match status" value="1"/>
</dbReference>
<name>A5JVD6_BRACM</name>
<evidence type="ECO:0000256" key="1">
    <source>
        <dbReference type="ARBA" id="ARBA00004123"/>
    </source>
</evidence>
<dbReference type="GO" id="GO:0010152">
    <property type="term" value="P:pollen maturation"/>
    <property type="evidence" value="ECO:0007669"/>
    <property type="project" value="UniProtKB-ARBA"/>
</dbReference>
<dbReference type="SUPFAM" id="SSF52047">
    <property type="entry name" value="RNI-like"/>
    <property type="match status" value="2"/>
</dbReference>
<dbReference type="InterPro" id="IPR001611">
    <property type="entry name" value="Leu-rich_rpt"/>
</dbReference>
<evidence type="ECO:0000256" key="5">
    <source>
        <dbReference type="ARBA" id="ARBA00023242"/>
    </source>
</evidence>
<protein>
    <recommendedName>
        <fullName evidence="8">F-box domain-containing protein</fullName>
    </recommendedName>
</protein>
<dbReference type="Gene3D" id="1.20.1280.50">
    <property type="match status" value="1"/>
</dbReference>
<keyword evidence="3" id="KW-0217">Developmental protein</keyword>
<dbReference type="Pfam" id="PF18791">
    <property type="entry name" value="Transp_inhibit"/>
    <property type="match status" value="1"/>
</dbReference>
<dbReference type="GO" id="GO:0010011">
    <property type="term" value="F:auxin binding"/>
    <property type="evidence" value="ECO:0007669"/>
    <property type="project" value="UniProtKB-ARBA"/>
</dbReference>